<proteinExistence type="predicted"/>
<accession>A0A645JLF2</accession>
<dbReference type="EMBL" id="VSSQ01143144">
    <property type="protein sequence ID" value="MPN63549.1"/>
    <property type="molecule type" value="Genomic_DNA"/>
</dbReference>
<gene>
    <name evidence="1" type="ORF">SDC9_211313</name>
</gene>
<dbReference type="AlphaFoldDB" id="A0A645JLF2"/>
<organism evidence="1">
    <name type="scientific">bioreactor metagenome</name>
    <dbReference type="NCBI Taxonomy" id="1076179"/>
    <lineage>
        <taxon>unclassified sequences</taxon>
        <taxon>metagenomes</taxon>
        <taxon>ecological metagenomes</taxon>
    </lineage>
</organism>
<protein>
    <submittedName>
        <fullName evidence="1">Uncharacterized protein</fullName>
    </submittedName>
</protein>
<reference evidence="1" key="1">
    <citation type="submission" date="2019-08" db="EMBL/GenBank/DDBJ databases">
        <authorList>
            <person name="Kucharzyk K."/>
            <person name="Murdoch R.W."/>
            <person name="Higgins S."/>
            <person name="Loffler F."/>
        </authorList>
    </citation>
    <scope>NUCLEOTIDE SEQUENCE</scope>
</reference>
<sequence length="81" mass="8906">MRGKLAAGLVHRYSEVRRVGAQNPSHHQLEAGVRRLKLVALMLQLLDAGQYRARFGGILGKPGGKASGLEQHGLFARHLRQ</sequence>
<name>A0A645JLF2_9ZZZZ</name>
<evidence type="ECO:0000313" key="1">
    <source>
        <dbReference type="EMBL" id="MPN63549.1"/>
    </source>
</evidence>
<comment type="caution">
    <text evidence="1">The sequence shown here is derived from an EMBL/GenBank/DDBJ whole genome shotgun (WGS) entry which is preliminary data.</text>
</comment>